<dbReference type="EMBL" id="BLRY01000037">
    <property type="protein sequence ID" value="GFP27454.1"/>
    <property type="molecule type" value="Genomic_DNA"/>
</dbReference>
<gene>
    <name evidence="1" type="ORF">HKBW3S06_00252</name>
    <name evidence="2" type="ORF">HKBW3S33_00867</name>
</gene>
<organism evidence="2 4">
    <name type="scientific">Candidatus Hakubella thermalkaliphila</name>
    <dbReference type="NCBI Taxonomy" id="2754717"/>
    <lineage>
        <taxon>Bacteria</taxon>
        <taxon>Bacillati</taxon>
        <taxon>Actinomycetota</taxon>
        <taxon>Actinomycetota incertae sedis</taxon>
        <taxon>Candidatus Hakubellales</taxon>
        <taxon>Candidatus Hakubellaceae</taxon>
        <taxon>Candidatus Hakubella</taxon>
    </lineage>
</organism>
<dbReference type="Proteomes" id="UP000591948">
    <property type="component" value="Unassembled WGS sequence"/>
</dbReference>
<dbReference type="Proteomes" id="UP000580051">
    <property type="component" value="Unassembled WGS sequence"/>
</dbReference>
<name>A0A6V8P738_9ACTN</name>
<evidence type="ECO:0000313" key="1">
    <source>
        <dbReference type="EMBL" id="GFP21026.1"/>
    </source>
</evidence>
<reference evidence="3 4" key="1">
    <citation type="journal article" date="2020" name="Front. Microbiol.">
        <title>Single-cell genomics of novel Actinobacteria with the Wood-Ljungdahl pathway discovered in a serpentinizing system.</title>
        <authorList>
            <person name="Merino N."/>
            <person name="Kawai M."/>
            <person name="Boyd E.S."/>
            <person name="Colman D.R."/>
            <person name="McGlynn S.E."/>
            <person name="Nealson K.H."/>
            <person name="Kurokawa K."/>
            <person name="Hongoh Y."/>
        </authorList>
    </citation>
    <scope>NUCLEOTIDE SEQUENCE [LARGE SCALE GENOMIC DNA]</scope>
    <source>
        <strain evidence="1 3">S06</strain>
        <strain evidence="2 4">S33</strain>
    </source>
</reference>
<dbReference type="EMBL" id="BLRV01000014">
    <property type="protein sequence ID" value="GFP21026.1"/>
    <property type="molecule type" value="Genomic_DNA"/>
</dbReference>
<proteinExistence type="predicted"/>
<keyword evidence="4" id="KW-1185">Reference proteome</keyword>
<evidence type="ECO:0000313" key="2">
    <source>
        <dbReference type="EMBL" id="GFP27454.1"/>
    </source>
</evidence>
<accession>A0A6V8P738</accession>
<protein>
    <submittedName>
        <fullName evidence="2">Uncharacterized protein</fullName>
    </submittedName>
</protein>
<sequence>MELRLTFQDKVLRLSIRAGKMVLEATIPPLSPHVNSLIPYLRPIIFRMNREKMCGLWIRAEVTIS</sequence>
<evidence type="ECO:0000313" key="4">
    <source>
        <dbReference type="Proteomes" id="UP000591948"/>
    </source>
</evidence>
<evidence type="ECO:0000313" key="3">
    <source>
        <dbReference type="Proteomes" id="UP000580051"/>
    </source>
</evidence>
<comment type="caution">
    <text evidence="2">The sequence shown here is derived from an EMBL/GenBank/DDBJ whole genome shotgun (WGS) entry which is preliminary data.</text>
</comment>
<dbReference type="AlphaFoldDB" id="A0A6V8P738"/>